<dbReference type="EMBL" id="CM002924">
    <property type="protein sequence ID" value="KGN56140.1"/>
    <property type="molecule type" value="Genomic_DNA"/>
</dbReference>
<organism evidence="2 3">
    <name type="scientific">Cucumis sativus</name>
    <name type="common">Cucumber</name>
    <dbReference type="NCBI Taxonomy" id="3659"/>
    <lineage>
        <taxon>Eukaryota</taxon>
        <taxon>Viridiplantae</taxon>
        <taxon>Streptophyta</taxon>
        <taxon>Embryophyta</taxon>
        <taxon>Tracheophyta</taxon>
        <taxon>Spermatophyta</taxon>
        <taxon>Magnoliopsida</taxon>
        <taxon>eudicotyledons</taxon>
        <taxon>Gunneridae</taxon>
        <taxon>Pentapetalae</taxon>
        <taxon>rosids</taxon>
        <taxon>fabids</taxon>
        <taxon>Cucurbitales</taxon>
        <taxon>Cucurbitaceae</taxon>
        <taxon>Benincaseae</taxon>
        <taxon>Cucumis</taxon>
    </lineage>
</organism>
<sequence>MEETTMSSISYAEEVESDQSVYFEPKCAAITKSDEFEVEDEKLSRFIVELEARIARLERSRWFNQQYQVQQEEDEEDESEEQFPEESSASC</sequence>
<evidence type="ECO:0000313" key="2">
    <source>
        <dbReference type="EMBL" id="KGN56140.1"/>
    </source>
</evidence>
<dbReference type="Proteomes" id="UP000029981">
    <property type="component" value="Chromosome 3"/>
</dbReference>
<dbReference type="AlphaFoldDB" id="A0A0A0L2F3"/>
<gene>
    <name evidence="2" type="ORF">Csa_3G077740</name>
</gene>
<reference evidence="2 3" key="4">
    <citation type="journal article" date="2011" name="BMC Genomics">
        <title>RNA-Seq improves annotation of protein-coding genes in the cucumber genome.</title>
        <authorList>
            <person name="Li Z."/>
            <person name="Zhang Z."/>
            <person name="Yan P."/>
            <person name="Huang S."/>
            <person name="Fei Z."/>
            <person name="Lin K."/>
        </authorList>
    </citation>
    <scope>NUCLEOTIDE SEQUENCE [LARGE SCALE GENOMIC DNA]</scope>
    <source>
        <strain evidence="3">cv. 9930</strain>
    </source>
</reference>
<reference evidence="2 3" key="2">
    <citation type="journal article" date="2009" name="PLoS ONE">
        <title>An integrated genetic and cytogenetic map of the cucumber genome.</title>
        <authorList>
            <person name="Ren Y."/>
            <person name="Zhang Z."/>
            <person name="Liu J."/>
            <person name="Staub J.E."/>
            <person name="Han Y."/>
            <person name="Cheng Z."/>
            <person name="Li X."/>
            <person name="Lu J."/>
            <person name="Miao H."/>
            <person name="Kang H."/>
            <person name="Xie B."/>
            <person name="Gu X."/>
            <person name="Wang X."/>
            <person name="Du Y."/>
            <person name="Jin W."/>
            <person name="Huang S."/>
        </authorList>
    </citation>
    <scope>NUCLEOTIDE SEQUENCE [LARGE SCALE GENOMIC DNA]</scope>
    <source>
        <strain evidence="3">cv. 9930</strain>
    </source>
</reference>
<dbReference type="Gramene" id="KGN56140">
    <property type="protein sequence ID" value="KGN56140"/>
    <property type="gene ID" value="Csa_3G077740"/>
</dbReference>
<feature type="compositionally biased region" description="Acidic residues" evidence="1">
    <location>
        <begin position="71"/>
        <end position="84"/>
    </location>
</feature>
<reference evidence="2 3" key="3">
    <citation type="journal article" date="2010" name="BMC Genomics">
        <title>Transcriptome sequencing and comparative analysis of cucumber flowers with different sex types.</title>
        <authorList>
            <person name="Guo S."/>
            <person name="Zheng Y."/>
            <person name="Joung J.G."/>
            <person name="Liu S."/>
            <person name="Zhang Z."/>
            <person name="Crasta O.R."/>
            <person name="Sobral B.W."/>
            <person name="Xu Y."/>
            <person name="Huang S."/>
            <person name="Fei Z."/>
        </authorList>
    </citation>
    <scope>NUCLEOTIDE SEQUENCE [LARGE SCALE GENOMIC DNA]</scope>
    <source>
        <strain evidence="3">cv. 9930</strain>
    </source>
</reference>
<protein>
    <submittedName>
        <fullName evidence="2">Uncharacterized protein</fullName>
    </submittedName>
</protein>
<keyword evidence="3" id="KW-1185">Reference proteome</keyword>
<feature type="region of interest" description="Disordered" evidence="1">
    <location>
        <begin position="68"/>
        <end position="91"/>
    </location>
</feature>
<evidence type="ECO:0000313" key="3">
    <source>
        <dbReference type="Proteomes" id="UP000029981"/>
    </source>
</evidence>
<evidence type="ECO:0000256" key="1">
    <source>
        <dbReference type="SAM" id="MobiDB-lite"/>
    </source>
</evidence>
<name>A0A0A0L2F3_CUCSA</name>
<proteinExistence type="predicted"/>
<reference evidence="2 3" key="1">
    <citation type="journal article" date="2009" name="Nat. Genet.">
        <title>The genome of the cucumber, Cucumis sativus L.</title>
        <authorList>
            <person name="Huang S."/>
            <person name="Li R."/>
            <person name="Zhang Z."/>
            <person name="Li L."/>
            <person name="Gu X."/>
            <person name="Fan W."/>
            <person name="Lucas W.J."/>
            <person name="Wang X."/>
            <person name="Xie B."/>
            <person name="Ni P."/>
            <person name="Ren Y."/>
            <person name="Zhu H."/>
            <person name="Li J."/>
            <person name="Lin K."/>
            <person name="Jin W."/>
            <person name="Fei Z."/>
            <person name="Li G."/>
            <person name="Staub J."/>
            <person name="Kilian A."/>
            <person name="van der Vossen E.A."/>
            <person name="Wu Y."/>
            <person name="Guo J."/>
            <person name="He J."/>
            <person name="Jia Z."/>
            <person name="Ren Y."/>
            <person name="Tian G."/>
            <person name="Lu Y."/>
            <person name="Ruan J."/>
            <person name="Qian W."/>
            <person name="Wang M."/>
            <person name="Huang Q."/>
            <person name="Li B."/>
            <person name="Xuan Z."/>
            <person name="Cao J."/>
            <person name="Asan"/>
            <person name="Wu Z."/>
            <person name="Zhang J."/>
            <person name="Cai Q."/>
            <person name="Bai Y."/>
            <person name="Zhao B."/>
            <person name="Han Y."/>
            <person name="Li Y."/>
            <person name="Li X."/>
            <person name="Wang S."/>
            <person name="Shi Q."/>
            <person name="Liu S."/>
            <person name="Cho W.K."/>
            <person name="Kim J.Y."/>
            <person name="Xu Y."/>
            <person name="Heller-Uszynska K."/>
            <person name="Miao H."/>
            <person name="Cheng Z."/>
            <person name="Zhang S."/>
            <person name="Wu J."/>
            <person name="Yang Y."/>
            <person name="Kang H."/>
            <person name="Li M."/>
            <person name="Liang H."/>
            <person name="Ren X."/>
            <person name="Shi Z."/>
            <person name="Wen M."/>
            <person name="Jian M."/>
            <person name="Yang H."/>
            <person name="Zhang G."/>
            <person name="Yang Z."/>
            <person name="Chen R."/>
            <person name="Liu S."/>
            <person name="Li J."/>
            <person name="Ma L."/>
            <person name="Liu H."/>
            <person name="Zhou Y."/>
            <person name="Zhao J."/>
            <person name="Fang X."/>
            <person name="Li G."/>
            <person name="Fang L."/>
            <person name="Li Y."/>
            <person name="Liu D."/>
            <person name="Zheng H."/>
            <person name="Zhang Y."/>
            <person name="Qin N."/>
            <person name="Li Z."/>
            <person name="Yang G."/>
            <person name="Yang S."/>
            <person name="Bolund L."/>
            <person name="Kristiansen K."/>
            <person name="Zheng H."/>
            <person name="Li S."/>
            <person name="Zhang X."/>
            <person name="Yang H."/>
            <person name="Wang J."/>
            <person name="Sun R."/>
            <person name="Zhang B."/>
            <person name="Jiang S."/>
            <person name="Wang J."/>
            <person name="Du Y."/>
            <person name="Li S."/>
        </authorList>
    </citation>
    <scope>NUCLEOTIDE SEQUENCE [LARGE SCALE GENOMIC DNA]</scope>
    <source>
        <strain evidence="3">cv. 9930</strain>
    </source>
</reference>
<accession>A0A0A0L2F3</accession>